<evidence type="ECO:0000313" key="2">
    <source>
        <dbReference type="EMBL" id="PAV29194.1"/>
    </source>
</evidence>
<name>A0A2A2ID50_9BACI</name>
<reference evidence="2 3" key="1">
    <citation type="submission" date="2017-08" db="EMBL/GenBank/DDBJ databases">
        <title>Virgibacillus indicus sp. nov. and Virgibacillus profoundi sp. nov, two moderately halophilic bacteria isolated from marine sediment by using the Microfluidic Streak Plate.</title>
        <authorList>
            <person name="Xu B."/>
            <person name="Hu B."/>
            <person name="Wang J."/>
            <person name="Zhu Y."/>
            <person name="Huang L."/>
            <person name="Du W."/>
            <person name="Huang Y."/>
        </authorList>
    </citation>
    <scope>NUCLEOTIDE SEQUENCE [LARGE SCALE GENOMIC DNA]</scope>
    <source>
        <strain evidence="2 3">IO3-P3-H5</strain>
    </source>
</reference>
<organism evidence="2 3">
    <name type="scientific">Virgibacillus profundi</name>
    <dbReference type="NCBI Taxonomy" id="2024555"/>
    <lineage>
        <taxon>Bacteria</taxon>
        <taxon>Bacillati</taxon>
        <taxon>Bacillota</taxon>
        <taxon>Bacilli</taxon>
        <taxon>Bacillales</taxon>
        <taxon>Bacillaceae</taxon>
        <taxon>Virgibacillus</taxon>
    </lineage>
</organism>
<dbReference type="Gene3D" id="3.40.50.150">
    <property type="entry name" value="Vaccinia Virus protein VP39"/>
    <property type="match status" value="1"/>
</dbReference>
<comment type="caution">
    <text evidence="2">The sequence shown here is derived from an EMBL/GenBank/DDBJ whole genome shotgun (WGS) entry which is preliminary data.</text>
</comment>
<keyword evidence="3" id="KW-1185">Reference proteome</keyword>
<accession>A0A2A2ID50</accession>
<proteinExistence type="predicted"/>
<sequence length="79" mass="8675">MNNTYLDCLALFGVGGAHPGGLQLTKRILSQEDINEEKRVLDAGCGTGQTSAYIAETYPCHVTSLDYNKIMVDKARKRL</sequence>
<dbReference type="AlphaFoldDB" id="A0A2A2ID50"/>
<dbReference type="RefSeq" id="WP_095655865.1">
    <property type="nucleotide sequence ID" value="NZ_NPOA01000008.1"/>
</dbReference>
<dbReference type="EMBL" id="NPOA01000008">
    <property type="protein sequence ID" value="PAV29194.1"/>
    <property type="molecule type" value="Genomic_DNA"/>
</dbReference>
<feature type="domain" description="Methyltransferase" evidence="1">
    <location>
        <begin position="40"/>
        <end position="79"/>
    </location>
</feature>
<dbReference type="CDD" id="cd02440">
    <property type="entry name" value="AdoMet_MTases"/>
    <property type="match status" value="1"/>
</dbReference>
<gene>
    <name evidence="2" type="ORF">CIL05_12410</name>
</gene>
<evidence type="ECO:0000259" key="1">
    <source>
        <dbReference type="Pfam" id="PF13649"/>
    </source>
</evidence>
<dbReference type="Pfam" id="PF13649">
    <property type="entry name" value="Methyltransf_25"/>
    <property type="match status" value="1"/>
</dbReference>
<protein>
    <recommendedName>
        <fullName evidence="1">Methyltransferase domain-containing protein</fullName>
    </recommendedName>
</protein>
<dbReference type="OrthoDB" id="43862at2"/>
<dbReference type="InterPro" id="IPR041698">
    <property type="entry name" value="Methyltransf_25"/>
</dbReference>
<evidence type="ECO:0000313" key="3">
    <source>
        <dbReference type="Proteomes" id="UP000218887"/>
    </source>
</evidence>
<dbReference type="SUPFAM" id="SSF53335">
    <property type="entry name" value="S-adenosyl-L-methionine-dependent methyltransferases"/>
    <property type="match status" value="1"/>
</dbReference>
<dbReference type="Proteomes" id="UP000218887">
    <property type="component" value="Unassembled WGS sequence"/>
</dbReference>
<dbReference type="InterPro" id="IPR029063">
    <property type="entry name" value="SAM-dependent_MTases_sf"/>
</dbReference>